<gene>
    <name evidence="1" type="ORF">PM001_LOCUS24829</name>
</gene>
<dbReference type="EMBL" id="CAKLBY020000248">
    <property type="protein sequence ID" value="CAK7939679.1"/>
    <property type="molecule type" value="Genomic_DNA"/>
</dbReference>
<sequence>MHLQFKLRRWEIEILMSVPESKVGGWMHMERTLCQRHPPGLGQAYAWEFFSSDRIRGVGDLTLTEQPSVVLLDQESDGLHWSIAGDNIGDPRTADACQTLLRHQIARDIVFYTHLLLYGLPWNVPGYAANKHVQQALKTQPFR</sequence>
<protein>
    <submittedName>
        <fullName evidence="1">Uncharacterized protein</fullName>
    </submittedName>
</protein>
<name>A0AAV1UY68_9STRA</name>
<evidence type="ECO:0000313" key="1">
    <source>
        <dbReference type="EMBL" id="CAK7939679.1"/>
    </source>
</evidence>
<dbReference type="Proteomes" id="UP001162060">
    <property type="component" value="Unassembled WGS sequence"/>
</dbReference>
<reference evidence="1" key="1">
    <citation type="submission" date="2024-01" db="EMBL/GenBank/DDBJ databases">
        <authorList>
            <person name="Webb A."/>
        </authorList>
    </citation>
    <scope>NUCLEOTIDE SEQUENCE</scope>
    <source>
        <strain evidence="1">Pm1</strain>
    </source>
</reference>
<dbReference type="AlphaFoldDB" id="A0AAV1UY68"/>
<accession>A0AAV1UY68</accession>
<comment type="caution">
    <text evidence="1">The sequence shown here is derived from an EMBL/GenBank/DDBJ whole genome shotgun (WGS) entry which is preliminary data.</text>
</comment>
<organism evidence="1 2">
    <name type="scientific">Peronospora matthiolae</name>
    <dbReference type="NCBI Taxonomy" id="2874970"/>
    <lineage>
        <taxon>Eukaryota</taxon>
        <taxon>Sar</taxon>
        <taxon>Stramenopiles</taxon>
        <taxon>Oomycota</taxon>
        <taxon>Peronosporomycetes</taxon>
        <taxon>Peronosporales</taxon>
        <taxon>Peronosporaceae</taxon>
        <taxon>Peronospora</taxon>
    </lineage>
</organism>
<evidence type="ECO:0000313" key="2">
    <source>
        <dbReference type="Proteomes" id="UP001162060"/>
    </source>
</evidence>
<proteinExistence type="predicted"/>